<evidence type="ECO:0000313" key="6">
    <source>
        <dbReference type="EMBL" id="RHL89213.1"/>
    </source>
</evidence>
<sequence length="65" mass="7465">MGKLPLQSQDCASYRRWSAKNVTNAKSVINAILMDTVSVICNQLYWIYMTNALSVSEYWKEEVCV</sequence>
<evidence type="ECO:0000313" key="7">
    <source>
        <dbReference type="EMBL" id="RHN16331.1"/>
    </source>
</evidence>
<organism evidence="3 9">
    <name type="scientific">Dorea formicigenerans</name>
    <dbReference type="NCBI Taxonomy" id="39486"/>
    <lineage>
        <taxon>Bacteria</taxon>
        <taxon>Bacillati</taxon>
        <taxon>Bacillota</taxon>
        <taxon>Clostridia</taxon>
        <taxon>Lachnospirales</taxon>
        <taxon>Lachnospiraceae</taxon>
        <taxon>Dorea</taxon>
    </lineage>
</organism>
<dbReference type="Proteomes" id="UP000285652">
    <property type="component" value="Unassembled WGS sequence"/>
</dbReference>
<dbReference type="Proteomes" id="UP000261055">
    <property type="component" value="Unassembled WGS sequence"/>
</dbReference>
<dbReference type="AlphaFoldDB" id="A0A395XJP4"/>
<dbReference type="EMBL" id="QRPD01000003">
    <property type="protein sequence ID" value="RHL89213.1"/>
    <property type="molecule type" value="Genomic_DNA"/>
</dbReference>
<reference evidence="8 9" key="1">
    <citation type="submission" date="2018-08" db="EMBL/GenBank/DDBJ databases">
        <title>A genome reference for cultivated species of the human gut microbiota.</title>
        <authorList>
            <person name="Zou Y."/>
            <person name="Xue W."/>
            <person name="Luo G."/>
        </authorList>
    </citation>
    <scope>NUCLEOTIDE SEQUENCE [LARGE SCALE GENOMIC DNA]</scope>
    <source>
        <strain evidence="3 9">AF12-11</strain>
        <strain evidence="2 11">AF19-4AC</strain>
        <strain evidence="7 14">AF31-13BH</strain>
        <strain evidence="6 10">AF36-1BH</strain>
        <strain evidence="5 12">AF42-21</strain>
        <strain evidence="4 13">AM46-16</strain>
        <strain evidence="1 8">OM02-12</strain>
    </source>
</reference>
<evidence type="ECO:0000313" key="1">
    <source>
        <dbReference type="EMBL" id="RGO51630.1"/>
    </source>
</evidence>
<evidence type="ECO:0000313" key="4">
    <source>
        <dbReference type="EMBL" id="RHA00659.1"/>
    </source>
</evidence>
<evidence type="ECO:0000313" key="2">
    <source>
        <dbReference type="EMBL" id="RGT08676.1"/>
    </source>
</evidence>
<evidence type="ECO:0000313" key="11">
    <source>
        <dbReference type="Proteomes" id="UP000283630"/>
    </source>
</evidence>
<evidence type="ECO:0000313" key="5">
    <source>
        <dbReference type="EMBL" id="RHK66085.1"/>
    </source>
</evidence>
<evidence type="ECO:0000313" key="8">
    <source>
        <dbReference type="Proteomes" id="UP000261055"/>
    </source>
</evidence>
<comment type="caution">
    <text evidence="3">The sequence shown here is derived from an EMBL/GenBank/DDBJ whole genome shotgun (WGS) entry which is preliminary data.</text>
</comment>
<protein>
    <submittedName>
        <fullName evidence="3">Uncharacterized protein</fullName>
    </submittedName>
</protein>
<dbReference type="Proteomes" id="UP000284152">
    <property type="component" value="Unassembled WGS sequence"/>
</dbReference>
<evidence type="ECO:0000313" key="14">
    <source>
        <dbReference type="Proteomes" id="UP000285652"/>
    </source>
</evidence>
<dbReference type="Proteomes" id="UP000283630">
    <property type="component" value="Unassembled WGS sequence"/>
</dbReference>
<dbReference type="EMBL" id="QSEW01000004">
    <property type="protein sequence ID" value="RHA00659.1"/>
    <property type="molecule type" value="Genomic_DNA"/>
</dbReference>
<dbReference type="EMBL" id="QSVQ01000006">
    <property type="protein sequence ID" value="RGO51630.1"/>
    <property type="molecule type" value="Genomic_DNA"/>
</dbReference>
<dbReference type="Proteomes" id="UP000284962">
    <property type="component" value="Unassembled WGS sequence"/>
</dbReference>
<keyword evidence="8" id="KW-1185">Reference proteome</keyword>
<evidence type="ECO:0000313" key="10">
    <source>
        <dbReference type="Proteomes" id="UP000283325"/>
    </source>
</evidence>
<dbReference type="Proteomes" id="UP000266376">
    <property type="component" value="Unassembled WGS sequence"/>
</dbReference>
<dbReference type="EMBL" id="QSAJ01000023">
    <property type="protein sequence ID" value="RGW52378.1"/>
    <property type="molecule type" value="Genomic_DNA"/>
</dbReference>
<dbReference type="Proteomes" id="UP000283325">
    <property type="component" value="Unassembled WGS sequence"/>
</dbReference>
<dbReference type="EMBL" id="QRWH01000007">
    <property type="protein sequence ID" value="RGT08676.1"/>
    <property type="molecule type" value="Genomic_DNA"/>
</dbReference>
<evidence type="ECO:0000313" key="9">
    <source>
        <dbReference type="Proteomes" id="UP000266376"/>
    </source>
</evidence>
<evidence type="ECO:0000313" key="13">
    <source>
        <dbReference type="Proteomes" id="UP000284962"/>
    </source>
</evidence>
<accession>A0A395XJP4</accession>
<dbReference type="EMBL" id="QRQQ01000005">
    <property type="protein sequence ID" value="RHN16331.1"/>
    <property type="molecule type" value="Genomic_DNA"/>
</dbReference>
<gene>
    <name evidence="5" type="ORF">DW054_00445</name>
    <name evidence="4" type="ORF">DW957_04610</name>
    <name evidence="3" type="ORF">DWV67_10135</name>
    <name evidence="2" type="ORF">DWX53_08790</name>
    <name evidence="7" type="ORF">DWZ24_07615</name>
    <name evidence="6" type="ORF">DWZ98_04835</name>
    <name evidence="1" type="ORF">DXB12_06980</name>
</gene>
<name>A0A395XJP4_9FIRM</name>
<proteinExistence type="predicted"/>
<evidence type="ECO:0000313" key="3">
    <source>
        <dbReference type="EMBL" id="RGW52378.1"/>
    </source>
</evidence>
<dbReference type="EMBL" id="QRNS01000001">
    <property type="protein sequence ID" value="RHK66085.1"/>
    <property type="molecule type" value="Genomic_DNA"/>
</dbReference>
<evidence type="ECO:0000313" key="12">
    <source>
        <dbReference type="Proteomes" id="UP000284152"/>
    </source>
</evidence>